<evidence type="ECO:0008006" key="3">
    <source>
        <dbReference type="Google" id="ProtNLM"/>
    </source>
</evidence>
<name>A0A1G7K8Y2_9FLAO</name>
<reference evidence="2" key="1">
    <citation type="submission" date="2016-10" db="EMBL/GenBank/DDBJ databases">
        <authorList>
            <person name="Varghese N."/>
            <person name="Submissions S."/>
        </authorList>
    </citation>
    <scope>NUCLEOTIDE SEQUENCE [LARGE SCALE GENOMIC DNA]</scope>
    <source>
        <strain evidence="2">DSM 24729</strain>
    </source>
</reference>
<evidence type="ECO:0000313" key="2">
    <source>
        <dbReference type="Proteomes" id="UP000182114"/>
    </source>
</evidence>
<dbReference type="EMBL" id="FNBD01000012">
    <property type="protein sequence ID" value="SDF33768.1"/>
    <property type="molecule type" value="Genomic_DNA"/>
</dbReference>
<accession>A0A1G7K8Y2</accession>
<gene>
    <name evidence="1" type="ORF">SAMN04487992_1122</name>
</gene>
<sequence length="224" mass="25970">MKKIIYLFILITNFGFGQSGLIEIKIKDSIRMKPINFEYNVQISESKFNRYDENGAIGKDSAKIKMQEKYKELELFLENKNYKIRPLNNSEFQIHDFAGFWKLGFAVELNTSKQLEKLTTELKMLDYITGSVGVIEYGDTELDEKRLFSKILEKANKKAQMIASLTGQKLGKIIEVREGKEVDNISINIKDVYLSALQNKNWDVNKNIIFGQEWKTVVIKFSTE</sequence>
<dbReference type="AlphaFoldDB" id="A0A1G7K8Y2"/>
<evidence type="ECO:0000313" key="1">
    <source>
        <dbReference type="EMBL" id="SDF33768.1"/>
    </source>
</evidence>
<organism evidence="1 2">
    <name type="scientific">Cellulophaga baltica</name>
    <dbReference type="NCBI Taxonomy" id="76594"/>
    <lineage>
        <taxon>Bacteria</taxon>
        <taxon>Pseudomonadati</taxon>
        <taxon>Bacteroidota</taxon>
        <taxon>Flavobacteriia</taxon>
        <taxon>Flavobacteriales</taxon>
        <taxon>Flavobacteriaceae</taxon>
        <taxon>Cellulophaga</taxon>
    </lineage>
</organism>
<dbReference type="RefSeq" id="WP_074539144.1">
    <property type="nucleotide sequence ID" value="NZ_FNBD01000012.1"/>
</dbReference>
<keyword evidence="2" id="KW-1185">Reference proteome</keyword>
<dbReference type="Proteomes" id="UP000182114">
    <property type="component" value="Unassembled WGS sequence"/>
</dbReference>
<protein>
    <recommendedName>
        <fullName evidence="3">DUF541 domain-containing protein</fullName>
    </recommendedName>
</protein>
<proteinExistence type="predicted"/>